<dbReference type="SMART" id="SM00256">
    <property type="entry name" value="FBOX"/>
    <property type="match status" value="1"/>
</dbReference>
<organism evidence="2 3">
    <name type="scientific">Schizopora paradoxa</name>
    <dbReference type="NCBI Taxonomy" id="27342"/>
    <lineage>
        <taxon>Eukaryota</taxon>
        <taxon>Fungi</taxon>
        <taxon>Dikarya</taxon>
        <taxon>Basidiomycota</taxon>
        <taxon>Agaricomycotina</taxon>
        <taxon>Agaricomycetes</taxon>
        <taxon>Hymenochaetales</taxon>
        <taxon>Schizoporaceae</taxon>
        <taxon>Schizopora</taxon>
    </lineage>
</organism>
<dbReference type="Pfam" id="PF00646">
    <property type="entry name" value="F-box"/>
    <property type="match status" value="1"/>
</dbReference>
<dbReference type="InterPro" id="IPR001810">
    <property type="entry name" value="F-box_dom"/>
</dbReference>
<gene>
    <name evidence="2" type="ORF">SCHPADRAFT_275411</name>
</gene>
<dbReference type="SUPFAM" id="SSF81383">
    <property type="entry name" value="F-box domain"/>
    <property type="match status" value="1"/>
</dbReference>
<dbReference type="AlphaFoldDB" id="A0A0H2SE17"/>
<evidence type="ECO:0000313" key="2">
    <source>
        <dbReference type="EMBL" id="KLO15291.1"/>
    </source>
</evidence>
<protein>
    <recommendedName>
        <fullName evidence="1">F-box domain-containing protein</fullName>
    </recommendedName>
</protein>
<accession>A0A0H2SE17</accession>
<evidence type="ECO:0000259" key="1">
    <source>
        <dbReference type="PROSITE" id="PS50181"/>
    </source>
</evidence>
<dbReference type="EMBL" id="KQ085932">
    <property type="protein sequence ID" value="KLO15291.1"/>
    <property type="molecule type" value="Genomic_DNA"/>
</dbReference>
<dbReference type="OrthoDB" id="2322499at2759"/>
<dbReference type="InterPro" id="IPR036047">
    <property type="entry name" value="F-box-like_dom_sf"/>
</dbReference>
<feature type="domain" description="F-box" evidence="1">
    <location>
        <begin position="40"/>
        <end position="89"/>
    </location>
</feature>
<dbReference type="CDD" id="cd09917">
    <property type="entry name" value="F-box_SF"/>
    <property type="match status" value="1"/>
</dbReference>
<dbReference type="PROSITE" id="PS50181">
    <property type="entry name" value="FBOX"/>
    <property type="match status" value="1"/>
</dbReference>
<sequence length="398" mass="46668">MRPQKRVKVTHVDTGDTTSKAMATPVKQATNRRSSKVKKSELVTGMPNEVFAEIAKYLSPCDLLQLARTSKHCRGILMSKTSRRIWEVSRKTHGLPDCPTDINEPQFADLLFGKGCSFCLASRTLKDPVFGLRVRVCSSCKASRLVSSTDLRKYLQHFSYTVVEEISNILSYTMISSGKNGDYFYLKSQVDDVKQELQALPPNSDERRLYLIEGKKAMRAALGSTIKLELWYSSKRSAEMFTKRDILQERRAKIMDNLKILGFSDEDLDDKFDNKEWKWQYILKKNHPLTEKEWGAIEPKLIQIIELRREHTPPKFHEHRRLERKTEMRSRFVWFRIRLAKSTWLKQLRDEVFWDFPCVKELIEENECRVPVTDERWLPVQKFLVEMDSDHLEREKKG</sequence>
<dbReference type="Proteomes" id="UP000053477">
    <property type="component" value="Unassembled WGS sequence"/>
</dbReference>
<proteinExistence type="predicted"/>
<dbReference type="STRING" id="27342.A0A0H2SE17"/>
<name>A0A0H2SE17_9AGAM</name>
<evidence type="ECO:0000313" key="3">
    <source>
        <dbReference type="Proteomes" id="UP000053477"/>
    </source>
</evidence>
<reference evidence="2 3" key="1">
    <citation type="submission" date="2015-04" db="EMBL/GenBank/DDBJ databases">
        <title>Complete genome sequence of Schizopora paradoxa KUC8140, a cosmopolitan wood degrader in East Asia.</title>
        <authorList>
            <consortium name="DOE Joint Genome Institute"/>
            <person name="Min B."/>
            <person name="Park H."/>
            <person name="Jang Y."/>
            <person name="Kim J.-J."/>
            <person name="Kim K.H."/>
            <person name="Pangilinan J."/>
            <person name="Lipzen A."/>
            <person name="Riley R."/>
            <person name="Grigoriev I.V."/>
            <person name="Spatafora J.W."/>
            <person name="Choi I.-G."/>
        </authorList>
    </citation>
    <scope>NUCLEOTIDE SEQUENCE [LARGE SCALE GENOMIC DNA]</scope>
    <source>
        <strain evidence="2 3">KUC8140</strain>
    </source>
</reference>
<keyword evidence="3" id="KW-1185">Reference proteome</keyword>
<dbReference type="InParanoid" id="A0A0H2SE17"/>